<reference evidence="1" key="1">
    <citation type="submission" date="2021-12" db="EMBL/GenBank/DDBJ databases">
        <title>Comparative genomics, transcriptomics and evolutionary studies reveal genomic signatures of adaptation to plant cell wall in hemibiotrophic fungi.</title>
        <authorList>
            <consortium name="DOE Joint Genome Institute"/>
            <person name="Baroncelli R."/>
            <person name="Diaz J.F."/>
            <person name="Benocci T."/>
            <person name="Peng M."/>
            <person name="Battaglia E."/>
            <person name="Haridas S."/>
            <person name="Andreopoulos W."/>
            <person name="Labutti K."/>
            <person name="Pangilinan J."/>
            <person name="Floch G.L."/>
            <person name="Makela M.R."/>
            <person name="Henrissat B."/>
            <person name="Grigoriev I.V."/>
            <person name="Crouch J.A."/>
            <person name="De Vries R.P."/>
            <person name="Sukno S.A."/>
            <person name="Thon M.R."/>
        </authorList>
    </citation>
    <scope>NUCLEOTIDE SEQUENCE</scope>
    <source>
        <strain evidence="1">CBS 112980</strain>
    </source>
</reference>
<accession>A0AAD8XGC1</accession>
<evidence type="ECO:0000313" key="1">
    <source>
        <dbReference type="EMBL" id="KAK1725206.1"/>
    </source>
</evidence>
<sequence length="77" mass="8364">MRPLRVVLFSLPIPFEMVTLDPGAWAASLPHINHPFCITRSVPFGTVRYLFGGQTCCQSWPCIEQTGALSSGKTGGI</sequence>
<protein>
    <submittedName>
        <fullName evidence="1">Uncharacterized protein</fullName>
    </submittedName>
</protein>
<evidence type="ECO:0000313" key="2">
    <source>
        <dbReference type="Proteomes" id="UP001244207"/>
    </source>
</evidence>
<organism evidence="1 2">
    <name type="scientific">Glomerella acutata</name>
    <name type="common">Colletotrichum acutatum</name>
    <dbReference type="NCBI Taxonomy" id="27357"/>
    <lineage>
        <taxon>Eukaryota</taxon>
        <taxon>Fungi</taxon>
        <taxon>Dikarya</taxon>
        <taxon>Ascomycota</taxon>
        <taxon>Pezizomycotina</taxon>
        <taxon>Sordariomycetes</taxon>
        <taxon>Hypocreomycetidae</taxon>
        <taxon>Glomerellales</taxon>
        <taxon>Glomerellaceae</taxon>
        <taxon>Colletotrichum</taxon>
        <taxon>Colletotrichum acutatum species complex</taxon>
    </lineage>
</organism>
<name>A0AAD8XGC1_GLOAC</name>
<dbReference type="GeneID" id="85392112"/>
<keyword evidence="2" id="KW-1185">Reference proteome</keyword>
<dbReference type="RefSeq" id="XP_060365261.1">
    <property type="nucleotide sequence ID" value="XM_060508213.1"/>
</dbReference>
<comment type="caution">
    <text evidence="1">The sequence shown here is derived from an EMBL/GenBank/DDBJ whole genome shotgun (WGS) entry which is preliminary data.</text>
</comment>
<dbReference type="EMBL" id="JAHMHS010000044">
    <property type="protein sequence ID" value="KAK1725206.1"/>
    <property type="molecule type" value="Genomic_DNA"/>
</dbReference>
<proteinExistence type="predicted"/>
<gene>
    <name evidence="1" type="ORF">BDZ83DRAFT_620725</name>
</gene>
<dbReference type="AlphaFoldDB" id="A0AAD8XGC1"/>
<dbReference type="Proteomes" id="UP001244207">
    <property type="component" value="Unassembled WGS sequence"/>
</dbReference>